<dbReference type="PANTHER" id="PTHR43584:SF8">
    <property type="entry name" value="N-ACETYLMURAMATE ALPHA-1-PHOSPHATE URIDYLYLTRANSFERASE"/>
    <property type="match status" value="1"/>
</dbReference>
<organism evidence="4 5">
    <name type="scientific">Candidatus Caccoplasma merdipullorum</name>
    <dbReference type="NCBI Taxonomy" id="2840718"/>
    <lineage>
        <taxon>Bacteria</taxon>
        <taxon>Pseudomonadati</taxon>
        <taxon>Bacteroidota</taxon>
        <taxon>Bacteroidia</taxon>
        <taxon>Bacteroidales</taxon>
        <taxon>Bacteroidaceae</taxon>
        <taxon>Bacteroidaceae incertae sedis</taxon>
        <taxon>Candidatus Caccoplasma</taxon>
    </lineage>
</organism>
<dbReference type="AlphaFoldDB" id="A0A9D9H6N7"/>
<reference evidence="4" key="2">
    <citation type="journal article" date="2021" name="PeerJ">
        <title>Extensive microbial diversity within the chicken gut microbiome revealed by metagenomics and culture.</title>
        <authorList>
            <person name="Gilroy R."/>
            <person name="Ravi A."/>
            <person name="Getino M."/>
            <person name="Pursley I."/>
            <person name="Horton D.L."/>
            <person name="Alikhan N.F."/>
            <person name="Baker D."/>
            <person name="Gharbi K."/>
            <person name="Hall N."/>
            <person name="Watson M."/>
            <person name="Adriaenssens E.M."/>
            <person name="Foster-Nyarko E."/>
            <person name="Jarju S."/>
            <person name="Secka A."/>
            <person name="Antonio M."/>
            <person name="Oren A."/>
            <person name="Chaudhuri R.R."/>
            <person name="La Ragione R."/>
            <person name="Hildebrand F."/>
            <person name="Pallen M.J."/>
        </authorList>
    </citation>
    <scope>NUCLEOTIDE SEQUENCE</scope>
    <source>
        <strain evidence="4">G3-4614</strain>
    </source>
</reference>
<accession>A0A9D9H6N7</accession>
<evidence type="ECO:0000256" key="1">
    <source>
        <dbReference type="ARBA" id="ARBA00022679"/>
    </source>
</evidence>
<reference evidence="4" key="1">
    <citation type="submission" date="2020-10" db="EMBL/GenBank/DDBJ databases">
        <authorList>
            <person name="Gilroy R."/>
        </authorList>
    </citation>
    <scope>NUCLEOTIDE SEQUENCE</scope>
    <source>
        <strain evidence="4">G3-4614</strain>
    </source>
</reference>
<dbReference type="SUPFAM" id="SSF53448">
    <property type="entry name" value="Nucleotide-diphospho-sugar transferases"/>
    <property type="match status" value="1"/>
</dbReference>
<evidence type="ECO:0000313" key="4">
    <source>
        <dbReference type="EMBL" id="MBO8437854.1"/>
    </source>
</evidence>
<dbReference type="Gene3D" id="3.90.550.10">
    <property type="entry name" value="Spore Coat Polysaccharide Biosynthesis Protein SpsA, Chain A"/>
    <property type="match status" value="1"/>
</dbReference>
<dbReference type="EMBL" id="JADIMW010000028">
    <property type="protein sequence ID" value="MBO8437854.1"/>
    <property type="molecule type" value="Genomic_DNA"/>
</dbReference>
<evidence type="ECO:0000256" key="2">
    <source>
        <dbReference type="ARBA" id="ARBA00022695"/>
    </source>
</evidence>
<dbReference type="GO" id="GO:0016779">
    <property type="term" value="F:nucleotidyltransferase activity"/>
    <property type="evidence" value="ECO:0007669"/>
    <property type="project" value="UniProtKB-KW"/>
</dbReference>
<keyword evidence="1 4" id="KW-0808">Transferase</keyword>
<dbReference type="InterPro" id="IPR029044">
    <property type="entry name" value="Nucleotide-diphossugar_trans"/>
</dbReference>
<evidence type="ECO:0000259" key="3">
    <source>
        <dbReference type="Pfam" id="PF00483"/>
    </source>
</evidence>
<feature type="domain" description="Nucleotidyl transferase" evidence="3">
    <location>
        <begin position="5"/>
        <end position="211"/>
    </location>
</feature>
<dbReference type="InterPro" id="IPR050065">
    <property type="entry name" value="GlmU-like"/>
</dbReference>
<dbReference type="Pfam" id="PF00483">
    <property type="entry name" value="NTP_transferase"/>
    <property type="match status" value="1"/>
</dbReference>
<evidence type="ECO:0000313" key="5">
    <source>
        <dbReference type="Proteomes" id="UP000823636"/>
    </source>
</evidence>
<dbReference type="Proteomes" id="UP000823636">
    <property type="component" value="Unassembled WGS sequence"/>
</dbReference>
<proteinExistence type="predicted"/>
<comment type="caution">
    <text evidence="4">The sequence shown here is derived from an EMBL/GenBank/DDBJ whole genome shotgun (WGS) entry which is preliminary data.</text>
</comment>
<dbReference type="PANTHER" id="PTHR43584">
    <property type="entry name" value="NUCLEOTIDYL TRANSFERASE"/>
    <property type="match status" value="1"/>
</dbReference>
<protein>
    <submittedName>
        <fullName evidence="4">NTP transferase domain-containing protein</fullName>
    </submittedName>
</protein>
<keyword evidence="2" id="KW-0548">Nucleotidyltransferase</keyword>
<dbReference type="InterPro" id="IPR005835">
    <property type="entry name" value="NTP_transferase_dom"/>
</dbReference>
<sequence>MHYAIIAAGDGSRLTNEGIELPKPLVKINGETLIDRLIRIFNENHAESISIIINSTKPQLVEYMAQLSQKEKNIKLISASTPSSVHSFYKLREHISGRFCLTTVDTVFDEKEFAEYIGTFEQNKTYDGMMGVTAYIDDEKPLYVKTVENGKIEGFYDKYEDGIKYISAGIYALNPIALEVLDRFMQSGQSRMRNYQRALVAEGLNLYAYPFGKVIDIDHKTDIEKAEKIVRHV</sequence>
<gene>
    <name evidence="4" type="ORF">IAC54_03005</name>
</gene>
<name>A0A9D9H6N7_9BACT</name>